<dbReference type="Gene3D" id="2.40.420.20">
    <property type="match status" value="1"/>
</dbReference>
<keyword evidence="2" id="KW-0732">Signal</keyword>
<feature type="chain" id="PRO_5045182435" evidence="2">
    <location>
        <begin position="20"/>
        <end position="374"/>
    </location>
</feature>
<dbReference type="SUPFAM" id="SSF111369">
    <property type="entry name" value="HlyD-like secretion proteins"/>
    <property type="match status" value="1"/>
</dbReference>
<sequence length="374" mass="40689">MNRYLSGLLAIILASGLFACKNDGGKAQANQSAQAPSYPVIKIERRDVTTYSEYPASLEGEVSSEVRPKISGYIKDVLVHEGEEVRKGQVLFRLETQSLSQDAAASRANVNAAQVEVNKLKPLVEKDIISPVQLETAKARLEQAKSNYNSIAANIDYANVKSPVDGVVGSINYRKGALAGPQDAKPLTRVSSIKKVYAYFSMNEKNYLNFIKNAEGKNQQERIEKLPKVKLVLANGEEYTKAGSIETIAGDIDPQTGTVTFRALFDNSEGLLRNGSSGTVLVPENFQNALVVPAFSSFEQQGKKMVYKVRADSLSSASIQVLAETGKLYVVDQGIKEGETILAKGVSKVRDGTRIKPQPVSMDSILNSFDTVFK</sequence>
<evidence type="ECO:0000313" key="6">
    <source>
        <dbReference type="Proteomes" id="UP001597131"/>
    </source>
</evidence>
<dbReference type="EMBL" id="JBHTLI010000001">
    <property type="protein sequence ID" value="MFD1094623.1"/>
    <property type="molecule type" value="Genomic_DNA"/>
</dbReference>
<dbReference type="Pfam" id="PF25944">
    <property type="entry name" value="Beta-barrel_RND"/>
    <property type="match status" value="1"/>
</dbReference>
<dbReference type="Gene3D" id="2.40.30.170">
    <property type="match status" value="1"/>
</dbReference>
<dbReference type="InterPro" id="IPR006143">
    <property type="entry name" value="RND_pump_MFP"/>
</dbReference>
<proteinExistence type="inferred from homology"/>
<dbReference type="RefSeq" id="WP_380742621.1">
    <property type="nucleotide sequence ID" value="NZ_JBHTLI010000001.1"/>
</dbReference>
<dbReference type="Proteomes" id="UP001597131">
    <property type="component" value="Unassembled WGS sequence"/>
</dbReference>
<dbReference type="PRINTS" id="PR01490">
    <property type="entry name" value="RTXTOXIND"/>
</dbReference>
<dbReference type="Pfam" id="PF25984">
    <property type="entry name" value="BSH_YknX"/>
    <property type="match status" value="1"/>
</dbReference>
<dbReference type="InterPro" id="IPR058626">
    <property type="entry name" value="MdtA-like_b-barrel"/>
</dbReference>
<organism evidence="5 6">
    <name type="scientific">Salegentibacter chungangensis</name>
    <dbReference type="NCBI Taxonomy" id="1335724"/>
    <lineage>
        <taxon>Bacteria</taxon>
        <taxon>Pseudomonadati</taxon>
        <taxon>Bacteroidota</taxon>
        <taxon>Flavobacteriia</taxon>
        <taxon>Flavobacteriales</taxon>
        <taxon>Flavobacteriaceae</taxon>
        <taxon>Salegentibacter</taxon>
    </lineage>
</organism>
<gene>
    <name evidence="5" type="ORF">ACFQ3Q_02580</name>
</gene>
<evidence type="ECO:0000256" key="1">
    <source>
        <dbReference type="ARBA" id="ARBA00009477"/>
    </source>
</evidence>
<dbReference type="Gene3D" id="2.40.50.100">
    <property type="match status" value="1"/>
</dbReference>
<comment type="similarity">
    <text evidence="1">Belongs to the membrane fusion protein (MFP) (TC 8.A.1) family.</text>
</comment>
<evidence type="ECO:0000259" key="3">
    <source>
        <dbReference type="Pfam" id="PF25944"/>
    </source>
</evidence>
<evidence type="ECO:0000313" key="5">
    <source>
        <dbReference type="EMBL" id="MFD1094623.1"/>
    </source>
</evidence>
<feature type="domain" description="YknX-like barrel-sandwich hybrid" evidence="4">
    <location>
        <begin position="72"/>
        <end position="178"/>
    </location>
</feature>
<name>A0ABW3NLR1_9FLAO</name>
<feature type="domain" description="Multidrug resistance protein MdtA-like beta-barrel" evidence="3">
    <location>
        <begin position="219"/>
        <end position="276"/>
    </location>
</feature>
<dbReference type="PROSITE" id="PS51257">
    <property type="entry name" value="PROKAR_LIPOPROTEIN"/>
    <property type="match status" value="1"/>
</dbReference>
<dbReference type="PANTHER" id="PTHR30158:SF23">
    <property type="entry name" value="MULTIDRUG RESISTANCE PROTEIN MEXA"/>
    <property type="match status" value="1"/>
</dbReference>
<dbReference type="InterPro" id="IPR058639">
    <property type="entry name" value="BSH_YknX-like"/>
</dbReference>
<feature type="signal peptide" evidence="2">
    <location>
        <begin position="1"/>
        <end position="19"/>
    </location>
</feature>
<dbReference type="NCBIfam" id="TIGR01730">
    <property type="entry name" value="RND_mfp"/>
    <property type="match status" value="1"/>
</dbReference>
<protein>
    <submittedName>
        <fullName evidence="5">Efflux RND transporter periplasmic adaptor subunit</fullName>
    </submittedName>
</protein>
<dbReference type="Gene3D" id="1.10.287.470">
    <property type="entry name" value="Helix hairpin bin"/>
    <property type="match status" value="1"/>
</dbReference>
<evidence type="ECO:0000259" key="4">
    <source>
        <dbReference type="Pfam" id="PF25984"/>
    </source>
</evidence>
<reference evidence="6" key="1">
    <citation type="journal article" date="2019" name="Int. J. Syst. Evol. Microbiol.">
        <title>The Global Catalogue of Microorganisms (GCM) 10K type strain sequencing project: providing services to taxonomists for standard genome sequencing and annotation.</title>
        <authorList>
            <consortium name="The Broad Institute Genomics Platform"/>
            <consortium name="The Broad Institute Genome Sequencing Center for Infectious Disease"/>
            <person name="Wu L."/>
            <person name="Ma J."/>
        </authorList>
    </citation>
    <scope>NUCLEOTIDE SEQUENCE [LARGE SCALE GENOMIC DNA]</scope>
    <source>
        <strain evidence="6">CCUG 64793</strain>
    </source>
</reference>
<keyword evidence="6" id="KW-1185">Reference proteome</keyword>
<dbReference type="PANTHER" id="PTHR30158">
    <property type="entry name" value="ACRA/E-RELATED COMPONENT OF DRUG EFFLUX TRANSPORTER"/>
    <property type="match status" value="1"/>
</dbReference>
<comment type="caution">
    <text evidence="5">The sequence shown here is derived from an EMBL/GenBank/DDBJ whole genome shotgun (WGS) entry which is preliminary data.</text>
</comment>
<evidence type="ECO:0000256" key="2">
    <source>
        <dbReference type="SAM" id="SignalP"/>
    </source>
</evidence>
<accession>A0ABW3NLR1</accession>